<feature type="transmembrane region" description="Helical" evidence="1">
    <location>
        <begin position="218"/>
        <end position="239"/>
    </location>
</feature>
<dbReference type="OMA" id="RIFFFIM"/>
<keyword evidence="1" id="KW-0812">Transmembrane</keyword>
<feature type="transmembrane region" description="Helical" evidence="1">
    <location>
        <begin position="278"/>
        <end position="298"/>
    </location>
</feature>
<feature type="transmembrane region" description="Helical" evidence="1">
    <location>
        <begin position="106"/>
        <end position="123"/>
    </location>
</feature>
<dbReference type="VEuPathDB" id="FungiDB:BDV34DRAFT_124419"/>
<evidence type="ECO:0000313" key="3">
    <source>
        <dbReference type="Proteomes" id="UP000326532"/>
    </source>
</evidence>
<accession>A0A5N6E184</accession>
<dbReference type="Proteomes" id="UP000326532">
    <property type="component" value="Unassembled WGS sequence"/>
</dbReference>
<keyword evidence="3" id="KW-1185">Reference proteome</keyword>
<feature type="transmembrane region" description="Helical" evidence="1">
    <location>
        <begin position="310"/>
        <end position="329"/>
    </location>
</feature>
<evidence type="ECO:0000313" key="2">
    <source>
        <dbReference type="EMBL" id="KAB8210947.1"/>
    </source>
</evidence>
<keyword evidence="1" id="KW-1133">Transmembrane helix</keyword>
<feature type="transmembrane region" description="Helical" evidence="1">
    <location>
        <begin position="179"/>
        <end position="203"/>
    </location>
</feature>
<evidence type="ECO:0000256" key="1">
    <source>
        <dbReference type="SAM" id="Phobius"/>
    </source>
</evidence>
<sequence length="389" mass="44251">MSNSEDSPSPENMKWQTAWFALVSLGLAAMMQPCGNVLGQRAKNHRFYIRASPVVCAADMVQFIAFVLLGFSHDPQVWLRNVKFELRERFQGESGAKDREAAENSVIIRWILMIMGAYVFQVIKLMAMRGVPWTQAWAMMFAISILFGEILILLVHFLNLDDGSSSTTPLWRSYKISDALDHIGIIAISLQFTISYGTLYIFVLRMSDLLRYKELPNYIYLTIVLIFMWISLSPLLPVFRRYIKRLFMKSSRPHDLHIYEATVPSSPEYEIAATKRHLLYSLGYFAIISFSLTPYLITQVADTVYVGGEWVWMWVVQSLVVCIILWGLANKLPMSIDGKNIGRLCRVNSFSSAQSVVLCFLTFLASILCYGCVFDPSGTENPDWTGIFG</sequence>
<organism evidence="2 3">
    <name type="scientific">Aspergillus parasiticus</name>
    <dbReference type="NCBI Taxonomy" id="5067"/>
    <lineage>
        <taxon>Eukaryota</taxon>
        <taxon>Fungi</taxon>
        <taxon>Dikarya</taxon>
        <taxon>Ascomycota</taxon>
        <taxon>Pezizomycotina</taxon>
        <taxon>Eurotiomycetes</taxon>
        <taxon>Eurotiomycetidae</taxon>
        <taxon>Eurotiales</taxon>
        <taxon>Aspergillaceae</taxon>
        <taxon>Aspergillus</taxon>
        <taxon>Aspergillus subgen. Circumdati</taxon>
    </lineage>
</organism>
<reference evidence="2 3" key="1">
    <citation type="submission" date="2019-04" db="EMBL/GenBank/DDBJ databases">
        <title>Fungal friends and foes A comparative genomics study of 23 Aspergillus species from section Flavi.</title>
        <authorList>
            <consortium name="DOE Joint Genome Institute"/>
            <person name="Kjaerbolling I."/>
            <person name="Vesth T.C."/>
            <person name="Frisvad J.C."/>
            <person name="Nybo J.L."/>
            <person name="Theobald S."/>
            <person name="Kildgaard S."/>
            <person name="Petersen T.I."/>
            <person name="Kuo A."/>
            <person name="Sato A."/>
            <person name="Lyhne E.K."/>
            <person name="Kogle M.E."/>
            <person name="Wiebenga A."/>
            <person name="Kun R.S."/>
            <person name="Lubbers R.J."/>
            <person name="Makela M.R."/>
            <person name="Barry K."/>
            <person name="Chovatia M."/>
            <person name="Clum A."/>
            <person name="Daum C."/>
            <person name="Haridas S."/>
            <person name="He G."/>
            <person name="LaButti K."/>
            <person name="Lipzen A."/>
            <person name="Mondo S."/>
            <person name="Pangilinan J."/>
            <person name="Riley R."/>
            <person name="Salamov A."/>
            <person name="Simmons B.A."/>
            <person name="Magnuson J.K."/>
            <person name="Henrissat B."/>
            <person name="Mortensen U.H."/>
            <person name="Larsen T.O."/>
            <person name="De vries R.P."/>
            <person name="Grigoriev I.V."/>
            <person name="Machida M."/>
            <person name="Baker S.E."/>
            <person name="Andersen M.R."/>
        </authorList>
    </citation>
    <scope>NUCLEOTIDE SEQUENCE [LARGE SCALE GENOMIC DNA]</scope>
    <source>
        <strain evidence="2 3">CBS 117618</strain>
    </source>
</reference>
<name>A0A5N6E184_ASPPA</name>
<feature type="transmembrane region" description="Helical" evidence="1">
    <location>
        <begin position="135"/>
        <end position="158"/>
    </location>
</feature>
<keyword evidence="1" id="KW-0472">Membrane</keyword>
<feature type="transmembrane region" description="Helical" evidence="1">
    <location>
        <begin position="350"/>
        <end position="373"/>
    </location>
</feature>
<protein>
    <submittedName>
        <fullName evidence="2">Uncharacterized protein</fullName>
    </submittedName>
</protein>
<gene>
    <name evidence="2" type="ORF">BDV34DRAFT_124419</name>
</gene>
<dbReference type="EMBL" id="ML734940">
    <property type="protein sequence ID" value="KAB8210947.1"/>
    <property type="molecule type" value="Genomic_DNA"/>
</dbReference>
<dbReference type="AlphaFoldDB" id="A0A5N6E184"/>
<proteinExistence type="predicted"/>